<dbReference type="PRINTS" id="PR01438">
    <property type="entry name" value="UNVRSLSTRESS"/>
</dbReference>
<dbReference type="PANTHER" id="PTHR46268">
    <property type="entry name" value="STRESS RESPONSE PROTEIN NHAX"/>
    <property type="match status" value="1"/>
</dbReference>
<dbReference type="SUPFAM" id="SSF52402">
    <property type="entry name" value="Adenine nucleotide alpha hydrolases-like"/>
    <property type="match status" value="2"/>
</dbReference>
<accession>A0A4R0N0I8</accession>
<feature type="domain" description="UspA" evidence="2">
    <location>
        <begin position="15"/>
        <end position="154"/>
    </location>
</feature>
<sequence length="289" mass="32520">METFSVNKTPTINEMLVLTDFSKEAANAAAYATALAHQLNTRRLILYHSYESIAIPPTAFAPYTGGFAESHKLSLQKITELKDELKDWLPEKAEIDIRCDERNLVNAVISIAGEEHIDLVVMGISGKSGFERTLMGSNTINMAHDTPAPLLIVPPGASFQPIKTVVFACDLKRVTESTPVHAMKNFIAALGARLIILNVDHDGAHFNPDTIKEMKYLHQLWDEQQPEYHYIDHEDMAKGIMEFAGQERAELVITVPKQYGFFESIFHRSMTKKLAYHTHLPLLLFKEDV</sequence>
<evidence type="ECO:0000313" key="3">
    <source>
        <dbReference type="EMBL" id="TCC93145.1"/>
    </source>
</evidence>
<dbReference type="RefSeq" id="WP_131610519.1">
    <property type="nucleotide sequence ID" value="NZ_SJSM01000012.1"/>
</dbReference>
<dbReference type="EMBL" id="SJSM01000012">
    <property type="protein sequence ID" value="TCC93145.1"/>
    <property type="molecule type" value="Genomic_DNA"/>
</dbReference>
<dbReference type="InterPro" id="IPR006015">
    <property type="entry name" value="Universal_stress_UspA"/>
</dbReference>
<evidence type="ECO:0000259" key="2">
    <source>
        <dbReference type="Pfam" id="PF00582"/>
    </source>
</evidence>
<keyword evidence="4" id="KW-1185">Reference proteome</keyword>
<comment type="caution">
    <text evidence="3">The sequence shown here is derived from an EMBL/GenBank/DDBJ whole genome shotgun (WGS) entry which is preliminary data.</text>
</comment>
<reference evidence="3 4" key="1">
    <citation type="submission" date="2019-02" db="EMBL/GenBank/DDBJ databases">
        <title>Pedobacter sp. RP-3-8 sp. nov., isolated from Arctic soil.</title>
        <authorList>
            <person name="Dahal R.H."/>
        </authorList>
    </citation>
    <scope>NUCLEOTIDE SEQUENCE [LARGE SCALE GENOMIC DNA]</scope>
    <source>
        <strain evidence="3 4">RP-3-8</strain>
    </source>
</reference>
<dbReference type="PANTHER" id="PTHR46268:SF6">
    <property type="entry name" value="UNIVERSAL STRESS PROTEIN UP12"/>
    <property type="match status" value="1"/>
</dbReference>
<protein>
    <submittedName>
        <fullName evidence="3">Universal stress protein</fullName>
    </submittedName>
</protein>
<dbReference type="Proteomes" id="UP000291117">
    <property type="component" value="Unassembled WGS sequence"/>
</dbReference>
<comment type="similarity">
    <text evidence="1">Belongs to the universal stress protein A family.</text>
</comment>
<dbReference type="InterPro" id="IPR006016">
    <property type="entry name" value="UspA"/>
</dbReference>
<dbReference type="Pfam" id="PF00582">
    <property type="entry name" value="Usp"/>
    <property type="match status" value="1"/>
</dbReference>
<dbReference type="CDD" id="cd00293">
    <property type="entry name" value="USP-like"/>
    <property type="match status" value="1"/>
</dbReference>
<name>A0A4R0N0I8_9SPHI</name>
<evidence type="ECO:0000256" key="1">
    <source>
        <dbReference type="ARBA" id="ARBA00008791"/>
    </source>
</evidence>
<dbReference type="AlphaFoldDB" id="A0A4R0N0I8"/>
<proteinExistence type="inferred from homology"/>
<gene>
    <name evidence="3" type="ORF">EZ444_17960</name>
</gene>
<dbReference type="Gene3D" id="3.40.50.12370">
    <property type="match status" value="1"/>
</dbReference>
<organism evidence="3 4">
    <name type="scientific">Pedobacter hiemivivus</name>
    <dbReference type="NCBI Taxonomy" id="2530454"/>
    <lineage>
        <taxon>Bacteria</taxon>
        <taxon>Pseudomonadati</taxon>
        <taxon>Bacteroidota</taxon>
        <taxon>Sphingobacteriia</taxon>
        <taxon>Sphingobacteriales</taxon>
        <taxon>Sphingobacteriaceae</taxon>
        <taxon>Pedobacter</taxon>
    </lineage>
</organism>
<dbReference type="OrthoDB" id="9788959at2"/>
<evidence type="ECO:0000313" key="4">
    <source>
        <dbReference type="Proteomes" id="UP000291117"/>
    </source>
</evidence>